<dbReference type="InterPro" id="IPR029058">
    <property type="entry name" value="AB_hydrolase_fold"/>
</dbReference>
<protein>
    <submittedName>
        <fullName evidence="3">Hydrolase</fullName>
    </submittedName>
</protein>
<reference evidence="3 4" key="1">
    <citation type="submission" date="2015-09" db="EMBL/GenBank/DDBJ databases">
        <title>Genome announcement of multiple Pseudomonas syringae strains.</title>
        <authorList>
            <person name="Thakur S."/>
            <person name="Wang P.W."/>
            <person name="Gong Y."/>
            <person name="Weir B.S."/>
            <person name="Guttman D.S."/>
        </authorList>
    </citation>
    <scope>NUCLEOTIDE SEQUENCE [LARGE SCALE GENOMIC DNA]</scope>
    <source>
        <strain evidence="3 4">ICMP4303</strain>
    </source>
</reference>
<keyword evidence="3" id="KW-0378">Hydrolase</keyword>
<evidence type="ECO:0000259" key="2">
    <source>
        <dbReference type="Pfam" id="PF12697"/>
    </source>
</evidence>
<gene>
    <name evidence="3" type="ORF">ALO88_04891</name>
</gene>
<evidence type="ECO:0000256" key="1">
    <source>
        <dbReference type="ARBA" id="ARBA00008645"/>
    </source>
</evidence>
<dbReference type="Pfam" id="PF12697">
    <property type="entry name" value="Abhydrolase_6"/>
    <property type="match status" value="1"/>
</dbReference>
<comment type="similarity">
    <text evidence="1">Belongs to the AB hydrolase superfamily.</text>
</comment>
<comment type="caution">
    <text evidence="3">The sequence shown here is derived from an EMBL/GenBank/DDBJ whole genome shotgun (WGS) entry which is preliminary data.</text>
</comment>
<dbReference type="Proteomes" id="UP000050425">
    <property type="component" value="Unassembled WGS sequence"/>
</dbReference>
<accession>A0A0P9JYW9</accession>
<feature type="domain" description="AB hydrolase-1" evidence="2">
    <location>
        <begin position="47"/>
        <end position="284"/>
    </location>
</feature>
<evidence type="ECO:0000313" key="3">
    <source>
        <dbReference type="EMBL" id="KPW47807.1"/>
    </source>
</evidence>
<dbReference type="PANTHER" id="PTHR43039">
    <property type="entry name" value="ESTERASE-RELATED"/>
    <property type="match status" value="1"/>
</dbReference>
<organism evidence="3 4">
    <name type="scientific">Pseudomonas syringae pv. antirrhini</name>
    <dbReference type="NCBI Taxonomy" id="251702"/>
    <lineage>
        <taxon>Bacteria</taxon>
        <taxon>Pseudomonadati</taxon>
        <taxon>Pseudomonadota</taxon>
        <taxon>Gammaproteobacteria</taxon>
        <taxon>Pseudomonadales</taxon>
        <taxon>Pseudomonadaceae</taxon>
        <taxon>Pseudomonas</taxon>
    </lineage>
</organism>
<dbReference type="SUPFAM" id="SSF53474">
    <property type="entry name" value="alpha/beta-Hydrolases"/>
    <property type="match status" value="1"/>
</dbReference>
<evidence type="ECO:0000313" key="4">
    <source>
        <dbReference type="Proteomes" id="UP000050425"/>
    </source>
</evidence>
<dbReference type="PRINTS" id="PR00111">
    <property type="entry name" value="ABHYDROLASE"/>
</dbReference>
<dbReference type="AlphaFoldDB" id="A0A0P9JYW9"/>
<dbReference type="PATRIC" id="fig|251702.3.peg.2207"/>
<dbReference type="InterPro" id="IPR000073">
    <property type="entry name" value="AB_hydrolase_1"/>
</dbReference>
<sequence length="301" mass="33154">MPLTVIISSHHHDCMHTKPVAWLFSEPDMSVQQRNNVNIMGDGPATLIFAHGFGCDQHMWRFMAPHFAERFKVVLFDLVGSGNSDVSAWYPHKYASLKGYATDLLELADEFAGTGPVVHIGHSVSCMIAVLAELQSPGRFDSHIMVGPSPHYLNDGDYLGGFTRADVDSLLETLESNYLGWASTMAPTLMGAGDRPELSEELASSFCRTNAEIAKQFARVTFLSDHRADVARFNSRTLILQSSDDLVVPVQVGEYLHHVIADSALHMIDNVGHYPHMSAPQECITAMNLFLAPYESPDHAA</sequence>
<dbReference type="EMBL" id="LJPT01000106">
    <property type="protein sequence ID" value="KPW47807.1"/>
    <property type="molecule type" value="Genomic_DNA"/>
</dbReference>
<name>A0A0P9JYW9_9PSED</name>
<dbReference type="Gene3D" id="3.40.50.1820">
    <property type="entry name" value="alpha/beta hydrolase"/>
    <property type="match status" value="1"/>
</dbReference>
<proteinExistence type="inferred from homology"/>
<dbReference type="GO" id="GO:0016787">
    <property type="term" value="F:hydrolase activity"/>
    <property type="evidence" value="ECO:0007669"/>
    <property type="project" value="UniProtKB-KW"/>
</dbReference>